<feature type="region of interest" description="Disordered" evidence="1">
    <location>
        <begin position="17"/>
        <end position="68"/>
    </location>
</feature>
<dbReference type="AlphaFoldDB" id="A0A6A7AMV4"/>
<proteinExistence type="predicted"/>
<evidence type="ECO:0000256" key="1">
    <source>
        <dbReference type="SAM" id="MobiDB-lite"/>
    </source>
</evidence>
<dbReference type="Proteomes" id="UP000799424">
    <property type="component" value="Unassembled WGS sequence"/>
</dbReference>
<name>A0A6A7AMV4_9PLEO</name>
<gene>
    <name evidence="2" type="ORF">CC86DRAFT_365698</name>
</gene>
<reference evidence="2" key="1">
    <citation type="journal article" date="2020" name="Stud. Mycol.">
        <title>101 Dothideomycetes genomes: a test case for predicting lifestyles and emergence of pathogens.</title>
        <authorList>
            <person name="Haridas S."/>
            <person name="Albert R."/>
            <person name="Binder M."/>
            <person name="Bloem J."/>
            <person name="Labutti K."/>
            <person name="Salamov A."/>
            <person name="Andreopoulos B."/>
            <person name="Baker S."/>
            <person name="Barry K."/>
            <person name="Bills G."/>
            <person name="Bluhm B."/>
            <person name="Cannon C."/>
            <person name="Castanera R."/>
            <person name="Culley D."/>
            <person name="Daum C."/>
            <person name="Ezra D."/>
            <person name="Gonzalez J."/>
            <person name="Henrissat B."/>
            <person name="Kuo A."/>
            <person name="Liang C."/>
            <person name="Lipzen A."/>
            <person name="Lutzoni F."/>
            <person name="Magnuson J."/>
            <person name="Mondo S."/>
            <person name="Nolan M."/>
            <person name="Ohm R."/>
            <person name="Pangilinan J."/>
            <person name="Park H.-J."/>
            <person name="Ramirez L."/>
            <person name="Alfaro M."/>
            <person name="Sun H."/>
            <person name="Tritt A."/>
            <person name="Yoshinaga Y."/>
            <person name="Zwiers L.-H."/>
            <person name="Turgeon B."/>
            <person name="Goodwin S."/>
            <person name="Spatafora J."/>
            <person name="Crous P."/>
            <person name="Grigoriev I."/>
        </authorList>
    </citation>
    <scope>NUCLEOTIDE SEQUENCE</scope>
    <source>
        <strain evidence="2">CBS 113818</strain>
    </source>
</reference>
<keyword evidence="3" id="KW-1185">Reference proteome</keyword>
<feature type="compositionally biased region" description="Pro residues" evidence="1">
    <location>
        <begin position="17"/>
        <end position="53"/>
    </location>
</feature>
<protein>
    <submittedName>
        <fullName evidence="2">Uncharacterized protein</fullName>
    </submittedName>
</protein>
<sequence length="124" mass="13740">MLSLARLVRLDLPHVPSPLLPHVPSPLLPSRPKPPPCKVKTPPAPNPRFPYPFPSELQTPASSAPPFPHSISAMTCQYRTHFPPLHAHDDPSHLKPPLQYFVGGVYSSTRLPPSTARNRSQPQR</sequence>
<accession>A0A6A7AMV4</accession>
<dbReference type="EMBL" id="MU006216">
    <property type="protein sequence ID" value="KAF2833937.1"/>
    <property type="molecule type" value="Genomic_DNA"/>
</dbReference>
<organism evidence="2 3">
    <name type="scientific">Ophiobolus disseminans</name>
    <dbReference type="NCBI Taxonomy" id="1469910"/>
    <lineage>
        <taxon>Eukaryota</taxon>
        <taxon>Fungi</taxon>
        <taxon>Dikarya</taxon>
        <taxon>Ascomycota</taxon>
        <taxon>Pezizomycotina</taxon>
        <taxon>Dothideomycetes</taxon>
        <taxon>Pleosporomycetidae</taxon>
        <taxon>Pleosporales</taxon>
        <taxon>Pleosporineae</taxon>
        <taxon>Phaeosphaeriaceae</taxon>
        <taxon>Ophiobolus</taxon>
    </lineage>
</organism>
<evidence type="ECO:0000313" key="3">
    <source>
        <dbReference type="Proteomes" id="UP000799424"/>
    </source>
</evidence>
<evidence type="ECO:0000313" key="2">
    <source>
        <dbReference type="EMBL" id="KAF2833937.1"/>
    </source>
</evidence>